<feature type="domain" description="Rhodanese" evidence="1">
    <location>
        <begin position="21"/>
        <end position="107"/>
    </location>
</feature>
<dbReference type="CDD" id="cd00158">
    <property type="entry name" value="RHOD"/>
    <property type="match status" value="1"/>
</dbReference>
<organism evidence="2 3">
    <name type="scientific">Collinsella intestinalis</name>
    <dbReference type="NCBI Taxonomy" id="147207"/>
    <lineage>
        <taxon>Bacteria</taxon>
        <taxon>Bacillati</taxon>
        <taxon>Actinomycetota</taxon>
        <taxon>Coriobacteriia</taxon>
        <taxon>Coriobacteriales</taxon>
        <taxon>Coriobacteriaceae</taxon>
        <taxon>Collinsella</taxon>
    </lineage>
</organism>
<keyword evidence="3" id="KW-1185">Reference proteome</keyword>
<name>A0A414NFT4_9ACTN</name>
<accession>A0A414NFT4</accession>
<comment type="caution">
    <text evidence="2">The sequence shown here is derived from an EMBL/GenBank/DDBJ whole genome shotgun (WGS) entry which is preliminary data.</text>
</comment>
<dbReference type="AlphaFoldDB" id="A0A414NFT4"/>
<gene>
    <name evidence="2" type="ORF">DW682_02920</name>
</gene>
<dbReference type="InterPro" id="IPR001763">
    <property type="entry name" value="Rhodanese-like_dom"/>
</dbReference>
<dbReference type="Proteomes" id="UP000283983">
    <property type="component" value="Unassembled WGS sequence"/>
</dbReference>
<dbReference type="RefSeq" id="WP_118102973.1">
    <property type="nucleotide sequence ID" value="NZ_CABJEU010000001.1"/>
</dbReference>
<reference evidence="2 3" key="1">
    <citation type="submission" date="2018-08" db="EMBL/GenBank/DDBJ databases">
        <title>A genome reference for cultivated species of the human gut microbiota.</title>
        <authorList>
            <person name="Zou Y."/>
            <person name="Xue W."/>
            <person name="Luo G."/>
        </authorList>
    </citation>
    <scope>NUCLEOTIDE SEQUENCE [LARGE SCALE GENOMIC DNA]</scope>
    <source>
        <strain evidence="2 3">AM25-33</strain>
    </source>
</reference>
<dbReference type="PROSITE" id="PS50206">
    <property type="entry name" value="RHODANESE_3"/>
    <property type="match status" value="1"/>
</dbReference>
<evidence type="ECO:0000259" key="1">
    <source>
        <dbReference type="PROSITE" id="PS50206"/>
    </source>
</evidence>
<sequence length="107" mass="11431">MSIFSSIFGPGINELAVQARETPGSIMIDVRTPDEYRGGHIEGAMSIPLVSIPATAAKRLPDKNAPIFAYCLSGARSAQAVRELERQGYTNVVNMGGIGRWSGPLAR</sequence>
<dbReference type="InterPro" id="IPR052367">
    <property type="entry name" value="Thiosulfate_ST/Rhodanese-like"/>
</dbReference>
<evidence type="ECO:0000313" key="3">
    <source>
        <dbReference type="Proteomes" id="UP000283983"/>
    </source>
</evidence>
<dbReference type="InterPro" id="IPR036873">
    <property type="entry name" value="Rhodanese-like_dom_sf"/>
</dbReference>
<dbReference type="Gene3D" id="3.40.250.10">
    <property type="entry name" value="Rhodanese-like domain"/>
    <property type="match status" value="1"/>
</dbReference>
<dbReference type="PANTHER" id="PTHR45431">
    <property type="entry name" value="RHODANESE-LIKE DOMAIN-CONTAINING PROTEIN 15, CHLOROPLASTIC"/>
    <property type="match status" value="1"/>
</dbReference>
<proteinExistence type="predicted"/>
<evidence type="ECO:0000313" key="2">
    <source>
        <dbReference type="EMBL" id="RHF38664.1"/>
    </source>
</evidence>
<dbReference type="PANTHER" id="PTHR45431:SF3">
    <property type="entry name" value="RHODANESE-LIKE DOMAIN-CONTAINING PROTEIN 15, CHLOROPLASTIC"/>
    <property type="match status" value="1"/>
</dbReference>
<dbReference type="SUPFAM" id="SSF52821">
    <property type="entry name" value="Rhodanese/Cell cycle control phosphatase"/>
    <property type="match status" value="1"/>
</dbReference>
<dbReference type="EMBL" id="QSLJ01000001">
    <property type="protein sequence ID" value="RHF38664.1"/>
    <property type="molecule type" value="Genomic_DNA"/>
</dbReference>
<protein>
    <submittedName>
        <fullName evidence="2">Rhodanese-like domain-containing protein</fullName>
    </submittedName>
</protein>
<dbReference type="Pfam" id="PF00581">
    <property type="entry name" value="Rhodanese"/>
    <property type="match status" value="1"/>
</dbReference>
<dbReference type="SMART" id="SM00450">
    <property type="entry name" value="RHOD"/>
    <property type="match status" value="1"/>
</dbReference>
<dbReference type="InParanoid" id="A0A414NFT4"/>